<sequence>MDALRDELLGKLDNKIAFTIPVFGGIPVPESVVVTWGIMLFLVLLSIICTRRLKKVPGKAQLVAEMFVGFINKFTKNTLGEHWKPFAAYFGTIGLYIGCANLIGMFGITPPTKDLNVTAALAIMSAALIYGASFRYHGFKGGLHKFVEPMPLLAPINVMEVVIRPLSLCMRLFGNVLGSFIIMELIKLAMPAIVPMALSMYFDVFDGIIQTIVFVFLTALFTQEALE</sequence>
<keyword evidence="9 11" id="KW-0472">Membrane</keyword>
<evidence type="ECO:0000256" key="5">
    <source>
        <dbReference type="ARBA" id="ARBA00022692"/>
    </source>
</evidence>
<comment type="caution">
    <text evidence="12">The sequence shown here is derived from an EMBL/GenBank/DDBJ whole genome shotgun (WGS) entry which is preliminary data.</text>
</comment>
<evidence type="ECO:0000256" key="4">
    <source>
        <dbReference type="ARBA" id="ARBA00022547"/>
    </source>
</evidence>
<dbReference type="PANTHER" id="PTHR42823:SF3">
    <property type="entry name" value="ATP SYNTHASE SUBUNIT A, CHLOROPLASTIC"/>
    <property type="match status" value="1"/>
</dbReference>
<evidence type="ECO:0000256" key="2">
    <source>
        <dbReference type="ARBA" id="ARBA00006810"/>
    </source>
</evidence>
<organism evidence="12 13">
    <name type="scientific">Neglectibacter timonensis</name>
    <dbReference type="NCBI Taxonomy" id="1776382"/>
    <lineage>
        <taxon>Bacteria</taxon>
        <taxon>Bacillati</taxon>
        <taxon>Bacillota</taxon>
        <taxon>Clostridia</taxon>
        <taxon>Eubacteriales</taxon>
        <taxon>Oscillospiraceae</taxon>
        <taxon>Neglectibacter</taxon>
    </lineage>
</organism>
<feature type="transmembrane region" description="Helical" evidence="11">
    <location>
        <begin position="172"/>
        <end position="194"/>
    </location>
</feature>
<evidence type="ECO:0000256" key="9">
    <source>
        <dbReference type="ARBA" id="ARBA00023136"/>
    </source>
</evidence>
<dbReference type="RefSeq" id="WP_066862078.1">
    <property type="nucleotide sequence ID" value="NZ_CABKVV010000012.1"/>
</dbReference>
<feature type="transmembrane region" description="Helical" evidence="11">
    <location>
        <begin position="31"/>
        <end position="49"/>
    </location>
</feature>
<dbReference type="SUPFAM" id="SSF81336">
    <property type="entry name" value="F1F0 ATP synthase subunit A"/>
    <property type="match status" value="1"/>
</dbReference>
<dbReference type="CDD" id="cd00310">
    <property type="entry name" value="ATP-synt_Fo_a_6"/>
    <property type="match status" value="1"/>
</dbReference>
<accession>A0ABT1RWE0</accession>
<evidence type="ECO:0000256" key="10">
    <source>
        <dbReference type="ARBA" id="ARBA00023310"/>
    </source>
</evidence>
<dbReference type="PANTHER" id="PTHR42823">
    <property type="entry name" value="ATP SYNTHASE SUBUNIT A, CHLOROPLASTIC"/>
    <property type="match status" value="1"/>
</dbReference>
<evidence type="ECO:0000313" key="12">
    <source>
        <dbReference type="EMBL" id="MCQ4838984.1"/>
    </source>
</evidence>
<name>A0ABT1RWE0_9FIRM</name>
<evidence type="ECO:0000256" key="1">
    <source>
        <dbReference type="ARBA" id="ARBA00004141"/>
    </source>
</evidence>
<keyword evidence="4" id="KW-0138">CF(0)</keyword>
<keyword evidence="10" id="KW-0066">ATP synthesis</keyword>
<feature type="transmembrane region" description="Helical" evidence="11">
    <location>
        <begin position="115"/>
        <end position="136"/>
    </location>
</feature>
<comment type="subcellular location">
    <subcellularLocation>
        <location evidence="1">Membrane</location>
        <topology evidence="1">Multi-pass membrane protein</topology>
    </subcellularLocation>
</comment>
<evidence type="ECO:0000256" key="6">
    <source>
        <dbReference type="ARBA" id="ARBA00022781"/>
    </source>
</evidence>
<dbReference type="Proteomes" id="UP001524473">
    <property type="component" value="Unassembled WGS sequence"/>
</dbReference>
<feature type="transmembrane region" description="Helical" evidence="11">
    <location>
        <begin position="200"/>
        <end position="221"/>
    </location>
</feature>
<dbReference type="Gene3D" id="1.20.120.220">
    <property type="entry name" value="ATP synthase, F0 complex, subunit A"/>
    <property type="match status" value="1"/>
</dbReference>
<evidence type="ECO:0000256" key="11">
    <source>
        <dbReference type="SAM" id="Phobius"/>
    </source>
</evidence>
<keyword evidence="5 11" id="KW-0812">Transmembrane</keyword>
<keyword evidence="7 11" id="KW-1133">Transmembrane helix</keyword>
<keyword evidence="8" id="KW-0406">Ion transport</keyword>
<evidence type="ECO:0000313" key="13">
    <source>
        <dbReference type="Proteomes" id="UP001524473"/>
    </source>
</evidence>
<dbReference type="InterPro" id="IPR000568">
    <property type="entry name" value="ATP_synth_F0_asu"/>
</dbReference>
<protein>
    <submittedName>
        <fullName evidence="12">F0F1 ATP synthase subunit A</fullName>
    </submittedName>
</protein>
<evidence type="ECO:0000256" key="3">
    <source>
        <dbReference type="ARBA" id="ARBA00022448"/>
    </source>
</evidence>
<proteinExistence type="inferred from homology"/>
<reference evidence="12 13" key="1">
    <citation type="submission" date="2022-06" db="EMBL/GenBank/DDBJ databases">
        <title>Isolation of gut microbiota from human fecal samples.</title>
        <authorList>
            <person name="Pamer E.G."/>
            <person name="Barat B."/>
            <person name="Waligurski E."/>
            <person name="Medina S."/>
            <person name="Paddock L."/>
            <person name="Mostad J."/>
        </authorList>
    </citation>
    <scope>NUCLEOTIDE SEQUENCE [LARGE SCALE GENOMIC DNA]</scope>
    <source>
        <strain evidence="12 13">DFI.9.73</strain>
    </source>
</reference>
<comment type="similarity">
    <text evidence="2">Belongs to the ATPase A chain family.</text>
</comment>
<dbReference type="PRINTS" id="PR00123">
    <property type="entry name" value="ATPASEA"/>
</dbReference>
<keyword evidence="6" id="KW-0375">Hydrogen ion transport</keyword>
<dbReference type="GeneID" id="90531757"/>
<dbReference type="EMBL" id="JANFZH010000005">
    <property type="protein sequence ID" value="MCQ4838984.1"/>
    <property type="molecule type" value="Genomic_DNA"/>
</dbReference>
<gene>
    <name evidence="12" type="ORF">NE695_03520</name>
</gene>
<evidence type="ECO:0000256" key="7">
    <source>
        <dbReference type="ARBA" id="ARBA00022989"/>
    </source>
</evidence>
<dbReference type="InterPro" id="IPR035908">
    <property type="entry name" value="F0_ATP_A_sf"/>
</dbReference>
<keyword evidence="13" id="KW-1185">Reference proteome</keyword>
<dbReference type="NCBIfam" id="NF004486">
    <property type="entry name" value="PRK05815.3-4"/>
    <property type="match status" value="1"/>
</dbReference>
<keyword evidence="3" id="KW-0813">Transport</keyword>
<dbReference type="InterPro" id="IPR045082">
    <property type="entry name" value="ATP_syn_F0_a_bact/chloroplast"/>
</dbReference>
<dbReference type="Pfam" id="PF00119">
    <property type="entry name" value="ATP-synt_A"/>
    <property type="match status" value="1"/>
</dbReference>
<feature type="transmembrane region" description="Helical" evidence="11">
    <location>
        <begin position="86"/>
        <end position="109"/>
    </location>
</feature>
<evidence type="ECO:0000256" key="8">
    <source>
        <dbReference type="ARBA" id="ARBA00023065"/>
    </source>
</evidence>